<dbReference type="InterPro" id="IPR000835">
    <property type="entry name" value="HTH_MarR-typ"/>
</dbReference>
<evidence type="ECO:0000313" key="2">
    <source>
        <dbReference type="EMBL" id="SDU79789.1"/>
    </source>
</evidence>
<accession>A0A1H2LFV1</accession>
<proteinExistence type="predicted"/>
<dbReference type="SMART" id="SM00347">
    <property type="entry name" value="HTH_MARR"/>
    <property type="match status" value="1"/>
</dbReference>
<keyword evidence="2" id="KW-0238">DNA-binding</keyword>
<dbReference type="PANTHER" id="PTHR39515">
    <property type="entry name" value="CONSERVED PROTEIN"/>
    <property type="match status" value="1"/>
</dbReference>
<dbReference type="OrthoDB" id="8966183at2"/>
<evidence type="ECO:0000259" key="1">
    <source>
        <dbReference type="PROSITE" id="PS50995"/>
    </source>
</evidence>
<dbReference type="InterPro" id="IPR036388">
    <property type="entry name" value="WH-like_DNA-bd_sf"/>
</dbReference>
<dbReference type="PANTHER" id="PTHR39515:SF2">
    <property type="entry name" value="HTH-TYPE TRANSCRIPTIONAL REGULATOR RV0880"/>
    <property type="match status" value="1"/>
</dbReference>
<dbReference type="Gene3D" id="1.10.10.10">
    <property type="entry name" value="Winged helix-like DNA-binding domain superfamily/Winged helix DNA-binding domain"/>
    <property type="match status" value="1"/>
</dbReference>
<organism evidence="2 3">
    <name type="scientific">Microlunatus sagamiharensis</name>
    <dbReference type="NCBI Taxonomy" id="546874"/>
    <lineage>
        <taxon>Bacteria</taxon>
        <taxon>Bacillati</taxon>
        <taxon>Actinomycetota</taxon>
        <taxon>Actinomycetes</taxon>
        <taxon>Propionibacteriales</taxon>
        <taxon>Propionibacteriaceae</taxon>
        <taxon>Microlunatus</taxon>
    </lineage>
</organism>
<dbReference type="Proteomes" id="UP000198825">
    <property type="component" value="Chromosome I"/>
</dbReference>
<dbReference type="SUPFAM" id="SSF46785">
    <property type="entry name" value="Winged helix' DNA-binding domain"/>
    <property type="match status" value="1"/>
</dbReference>
<dbReference type="InterPro" id="IPR036390">
    <property type="entry name" value="WH_DNA-bd_sf"/>
</dbReference>
<sequence>MDDDLLALGEDLVTTAARVVRWVPRRADFGLSIAAVRLLARISDHGPTRISDLAVAENCSQPTITNHIKKLESEHLVDRTADPKDARVWMIDLTDLGRTRLSEMRHSLGTSVLPNLSSLSRKDQKALREGVEAMRRLMTAQAASS</sequence>
<dbReference type="GO" id="GO:0003700">
    <property type="term" value="F:DNA-binding transcription factor activity"/>
    <property type="evidence" value="ECO:0007669"/>
    <property type="project" value="InterPro"/>
</dbReference>
<gene>
    <name evidence="2" type="ORF">SAMN04488544_0046</name>
</gene>
<evidence type="ECO:0000313" key="3">
    <source>
        <dbReference type="Proteomes" id="UP000198825"/>
    </source>
</evidence>
<feature type="domain" description="HTH marR-type" evidence="1">
    <location>
        <begin position="1"/>
        <end position="136"/>
    </location>
</feature>
<dbReference type="AlphaFoldDB" id="A0A1H2LFV1"/>
<dbReference type="Pfam" id="PF01047">
    <property type="entry name" value="MarR"/>
    <property type="match status" value="1"/>
</dbReference>
<dbReference type="InterPro" id="IPR052526">
    <property type="entry name" value="HTH-type_Bedaq_tolerance"/>
</dbReference>
<dbReference type="GO" id="GO:0003677">
    <property type="term" value="F:DNA binding"/>
    <property type="evidence" value="ECO:0007669"/>
    <property type="project" value="UniProtKB-KW"/>
</dbReference>
<dbReference type="STRING" id="546874.SAMN04488544_0046"/>
<dbReference type="EMBL" id="LT629799">
    <property type="protein sequence ID" value="SDU79789.1"/>
    <property type="molecule type" value="Genomic_DNA"/>
</dbReference>
<keyword evidence="3" id="KW-1185">Reference proteome</keyword>
<protein>
    <submittedName>
        <fullName evidence="2">DNA-binding transcriptional regulator, MarR family</fullName>
    </submittedName>
</protein>
<reference evidence="3" key="1">
    <citation type="submission" date="2016-10" db="EMBL/GenBank/DDBJ databases">
        <authorList>
            <person name="Varghese N."/>
            <person name="Submissions S."/>
        </authorList>
    </citation>
    <scope>NUCLEOTIDE SEQUENCE [LARGE SCALE GENOMIC DNA]</scope>
    <source>
        <strain evidence="3">DSM 21743</strain>
    </source>
</reference>
<name>A0A1H2LFV1_9ACTN</name>
<dbReference type="PROSITE" id="PS50995">
    <property type="entry name" value="HTH_MARR_2"/>
    <property type="match status" value="1"/>
</dbReference>
<dbReference type="RefSeq" id="WP_157719696.1">
    <property type="nucleotide sequence ID" value="NZ_LT629799.1"/>
</dbReference>